<dbReference type="STRING" id="481448.Minf_2064"/>
<proteinExistence type="predicted"/>
<name>B3DZ26_METI4</name>
<reference evidence="1 2" key="1">
    <citation type="journal article" date="2008" name="Biol. Direct">
        <title>Complete genome sequence of the extremely acidophilic methanotroph isolate V4, Methylacidiphilum infernorum, a representative of the bacterial phylum Verrucomicrobia.</title>
        <authorList>
            <person name="Hou S."/>
            <person name="Makarova K.S."/>
            <person name="Saw J.H."/>
            <person name="Senin P."/>
            <person name="Ly B.V."/>
            <person name="Zhou Z."/>
            <person name="Ren Y."/>
            <person name="Wang J."/>
            <person name="Galperin M.Y."/>
            <person name="Omelchenko M.V."/>
            <person name="Wolf Y.I."/>
            <person name="Yutin N."/>
            <person name="Koonin E.V."/>
            <person name="Stott M.B."/>
            <person name="Mountain B.W."/>
            <person name="Crowe M.A."/>
            <person name="Smirnova A.V."/>
            <person name="Dunfield P.F."/>
            <person name="Feng L."/>
            <person name="Wang L."/>
            <person name="Alam M."/>
        </authorList>
    </citation>
    <scope>NUCLEOTIDE SEQUENCE [LARGE SCALE GENOMIC DNA]</scope>
    <source>
        <strain evidence="2">Isolate V4</strain>
    </source>
</reference>
<protein>
    <submittedName>
        <fullName evidence="1">Uncharacterized protein</fullName>
    </submittedName>
</protein>
<dbReference type="Proteomes" id="UP000009149">
    <property type="component" value="Chromosome"/>
</dbReference>
<sequence>MAALYLESQKRPLTWNFRPRGKRKKRGFSIRS</sequence>
<gene>
    <name evidence="1" type="ordered locus">Minf_2064</name>
</gene>
<organism evidence="1 2">
    <name type="scientific">Methylacidiphilum infernorum (isolate V4)</name>
    <name type="common">Methylokorus infernorum (strain V4)</name>
    <dbReference type="NCBI Taxonomy" id="481448"/>
    <lineage>
        <taxon>Bacteria</taxon>
        <taxon>Pseudomonadati</taxon>
        <taxon>Verrucomicrobiota</taxon>
        <taxon>Methylacidiphilae</taxon>
        <taxon>Methylacidiphilales</taxon>
        <taxon>Methylacidiphilaceae</taxon>
        <taxon>Methylacidiphilum (ex Ratnadevi et al. 2023)</taxon>
    </lineage>
</organism>
<accession>B3DZ26</accession>
<dbReference type="HOGENOM" id="CLU_3390254_0_0_0"/>
<dbReference type="KEGG" id="min:Minf_2064"/>
<dbReference type="EMBL" id="CP000975">
    <property type="protein sequence ID" value="ACD84118.1"/>
    <property type="molecule type" value="Genomic_DNA"/>
</dbReference>
<evidence type="ECO:0000313" key="1">
    <source>
        <dbReference type="EMBL" id="ACD84118.1"/>
    </source>
</evidence>
<evidence type="ECO:0000313" key="2">
    <source>
        <dbReference type="Proteomes" id="UP000009149"/>
    </source>
</evidence>
<dbReference type="AlphaFoldDB" id="B3DZ26"/>